<keyword evidence="3" id="KW-1185">Reference proteome</keyword>
<reference evidence="2" key="1">
    <citation type="submission" date="2023-10" db="EMBL/GenBank/DDBJ databases">
        <authorList>
            <person name="Domelevo Entfellner J.-B."/>
        </authorList>
    </citation>
    <scope>NUCLEOTIDE SEQUENCE</scope>
</reference>
<name>A0AA86W0T9_9FABA</name>
<protein>
    <submittedName>
        <fullName evidence="2">Uncharacterized protein</fullName>
    </submittedName>
</protein>
<feature type="chain" id="PRO_5041743662" evidence="1">
    <location>
        <begin position="19"/>
        <end position="66"/>
    </location>
</feature>
<organism evidence="2 3">
    <name type="scientific">Sphenostylis stenocarpa</name>
    <dbReference type="NCBI Taxonomy" id="92480"/>
    <lineage>
        <taxon>Eukaryota</taxon>
        <taxon>Viridiplantae</taxon>
        <taxon>Streptophyta</taxon>
        <taxon>Embryophyta</taxon>
        <taxon>Tracheophyta</taxon>
        <taxon>Spermatophyta</taxon>
        <taxon>Magnoliopsida</taxon>
        <taxon>eudicotyledons</taxon>
        <taxon>Gunneridae</taxon>
        <taxon>Pentapetalae</taxon>
        <taxon>rosids</taxon>
        <taxon>fabids</taxon>
        <taxon>Fabales</taxon>
        <taxon>Fabaceae</taxon>
        <taxon>Papilionoideae</taxon>
        <taxon>50 kb inversion clade</taxon>
        <taxon>NPAAA clade</taxon>
        <taxon>indigoferoid/millettioid clade</taxon>
        <taxon>Phaseoleae</taxon>
        <taxon>Sphenostylis</taxon>
    </lineage>
</organism>
<keyword evidence="1" id="KW-0732">Signal</keyword>
<dbReference type="Gramene" id="rna-AYBTSS11_LOCUS27498">
    <property type="protein sequence ID" value="CAJ1975385.1"/>
    <property type="gene ID" value="gene-AYBTSS11_LOCUS27498"/>
</dbReference>
<sequence>MAYSKGLFGVAASILLLASWMKKKDENNGSSDHPGGLHTATPYKDFKAPLPLVPSLGYVLSWVPLE</sequence>
<accession>A0AA86W0T9</accession>
<dbReference type="Proteomes" id="UP001189624">
    <property type="component" value="Chromosome 9"/>
</dbReference>
<evidence type="ECO:0000313" key="2">
    <source>
        <dbReference type="EMBL" id="CAJ1975385.1"/>
    </source>
</evidence>
<dbReference type="AlphaFoldDB" id="A0AA86W0T9"/>
<evidence type="ECO:0000313" key="3">
    <source>
        <dbReference type="Proteomes" id="UP001189624"/>
    </source>
</evidence>
<gene>
    <name evidence="2" type="ORF">AYBTSS11_LOCUS27498</name>
</gene>
<feature type="signal peptide" evidence="1">
    <location>
        <begin position="1"/>
        <end position="18"/>
    </location>
</feature>
<evidence type="ECO:0000256" key="1">
    <source>
        <dbReference type="SAM" id="SignalP"/>
    </source>
</evidence>
<dbReference type="EMBL" id="OY731406">
    <property type="protein sequence ID" value="CAJ1975385.1"/>
    <property type="molecule type" value="Genomic_DNA"/>
</dbReference>
<proteinExistence type="predicted"/>